<reference evidence="5" key="1">
    <citation type="submission" date="2020-07" db="EMBL/GenBank/DDBJ databases">
        <title>Ethylene signaling mediates host invasion by parasitic plants.</title>
        <authorList>
            <person name="Yoshida S."/>
        </authorList>
    </citation>
    <scope>NUCLEOTIDE SEQUENCE</scope>
    <source>
        <strain evidence="5">Okayama</strain>
    </source>
</reference>
<dbReference type="InterPro" id="IPR002401">
    <property type="entry name" value="Cyt_P450_E_grp-I"/>
</dbReference>
<keyword evidence="6" id="KW-1185">Reference proteome</keyword>
<evidence type="ECO:0000256" key="4">
    <source>
        <dbReference type="RuleBase" id="RU000461"/>
    </source>
</evidence>
<keyword evidence="3 4" id="KW-0349">Heme</keyword>
<comment type="cofactor">
    <cofactor evidence="3">
        <name>heme</name>
        <dbReference type="ChEBI" id="CHEBI:30413"/>
    </cofactor>
</comment>
<evidence type="ECO:0000256" key="2">
    <source>
        <dbReference type="ARBA" id="ARBA00023002"/>
    </source>
</evidence>
<dbReference type="PRINTS" id="PR00385">
    <property type="entry name" value="P450"/>
</dbReference>
<organism evidence="5 6">
    <name type="scientific">Phtheirospermum japonicum</name>
    <dbReference type="NCBI Taxonomy" id="374723"/>
    <lineage>
        <taxon>Eukaryota</taxon>
        <taxon>Viridiplantae</taxon>
        <taxon>Streptophyta</taxon>
        <taxon>Embryophyta</taxon>
        <taxon>Tracheophyta</taxon>
        <taxon>Spermatophyta</taxon>
        <taxon>Magnoliopsida</taxon>
        <taxon>eudicotyledons</taxon>
        <taxon>Gunneridae</taxon>
        <taxon>Pentapetalae</taxon>
        <taxon>asterids</taxon>
        <taxon>lamiids</taxon>
        <taxon>Lamiales</taxon>
        <taxon>Orobanchaceae</taxon>
        <taxon>Orobanchaceae incertae sedis</taxon>
        <taxon>Phtheirospermum</taxon>
    </lineage>
</organism>
<dbReference type="PRINTS" id="PR00463">
    <property type="entry name" value="EP450I"/>
</dbReference>
<keyword evidence="3 4" id="KW-0408">Iron</keyword>
<dbReference type="EMBL" id="BMAC01000034">
    <property type="protein sequence ID" value="GFP81801.1"/>
    <property type="molecule type" value="Genomic_DNA"/>
</dbReference>
<dbReference type="Pfam" id="PF00067">
    <property type="entry name" value="p450"/>
    <property type="match status" value="1"/>
</dbReference>
<dbReference type="FunFam" id="1.10.630.10:FF:000207">
    <property type="entry name" value="Putative cytochrome P450 superfamily protein"/>
    <property type="match status" value="1"/>
</dbReference>
<dbReference type="OrthoDB" id="2789670at2759"/>
<dbReference type="SUPFAM" id="SSF48264">
    <property type="entry name" value="Cytochrome P450"/>
    <property type="match status" value="1"/>
</dbReference>
<dbReference type="GO" id="GO:0016020">
    <property type="term" value="C:membrane"/>
    <property type="evidence" value="ECO:0007669"/>
    <property type="project" value="UniProtKB-SubCell"/>
</dbReference>
<keyword evidence="4" id="KW-0503">Monooxygenase</keyword>
<evidence type="ECO:0000256" key="3">
    <source>
        <dbReference type="PIRSR" id="PIRSR602401-1"/>
    </source>
</evidence>
<dbReference type="InterPro" id="IPR001128">
    <property type="entry name" value="Cyt_P450"/>
</dbReference>
<feature type="binding site" description="axial binding residue" evidence="3">
    <location>
        <position position="435"/>
    </location>
    <ligand>
        <name>heme</name>
        <dbReference type="ChEBI" id="CHEBI:30413"/>
    </ligand>
    <ligandPart>
        <name>Fe</name>
        <dbReference type="ChEBI" id="CHEBI:18248"/>
    </ligandPart>
</feature>
<evidence type="ECO:0000256" key="1">
    <source>
        <dbReference type="ARBA" id="ARBA00004167"/>
    </source>
</evidence>
<keyword evidence="3 4" id="KW-0479">Metal-binding</keyword>
<comment type="caution">
    <text evidence="5">The sequence shown here is derived from an EMBL/GenBank/DDBJ whole genome shotgun (WGS) entry which is preliminary data.</text>
</comment>
<dbReference type="PANTHER" id="PTHR47951:SF7">
    <property type="entry name" value="FLAVONOID 3',5'-HYDROXYLASE-LIKE ISOFORM X1"/>
    <property type="match status" value="1"/>
</dbReference>
<comment type="similarity">
    <text evidence="4">Belongs to the cytochrome P450 family.</text>
</comment>
<dbReference type="GO" id="GO:0016705">
    <property type="term" value="F:oxidoreductase activity, acting on paired donors, with incorporation or reduction of molecular oxygen"/>
    <property type="evidence" value="ECO:0007669"/>
    <property type="project" value="InterPro"/>
</dbReference>
<dbReference type="GO" id="GO:0020037">
    <property type="term" value="F:heme binding"/>
    <property type="evidence" value="ECO:0007669"/>
    <property type="project" value="InterPro"/>
</dbReference>
<proteinExistence type="inferred from homology"/>
<evidence type="ECO:0000313" key="6">
    <source>
        <dbReference type="Proteomes" id="UP000653305"/>
    </source>
</evidence>
<accession>A0A830BIC5</accession>
<dbReference type="GO" id="GO:0004497">
    <property type="term" value="F:monooxygenase activity"/>
    <property type="evidence" value="ECO:0007669"/>
    <property type="project" value="UniProtKB-KW"/>
</dbReference>
<dbReference type="Proteomes" id="UP000653305">
    <property type="component" value="Unassembled WGS sequence"/>
</dbReference>
<dbReference type="GO" id="GO:0005506">
    <property type="term" value="F:iron ion binding"/>
    <property type="evidence" value="ECO:0007669"/>
    <property type="project" value="InterPro"/>
</dbReference>
<sequence>MDQLSIAFLSVLFLIVSIIWIKKSPSLPPGPAGLPIVGYLPFLGPDLHLQLTSLARKYGPIYKLWLGSKLCVVITSPDLIKQVVRDHDTVFANHDPTVAGLVATGGLDILNSPYGPYWRSLRKLFVREMMSNSSLEASYALRKGEVRRAVGNVRRRVGSAVDVGELIFVTELNVILSLLWGGTIRGDDERDRMGAEFREKVEKFVELLGKANVSDVFPILARFDLQGVAKEMRGVLPSVDEILDSVIRVRFEGEQDAAGRRGKDFVQILLDLKEEQAMDLTRIKALLMDIVIGGTDTSATIVEWVMAELLDNPHVTKRVQQELTDVVGLNNIVEETHMSQLKYLEAVVKETFRLHPPLPLLIPRLPSQSTLLAGYTIPKNSRVVLNVWANYKDPQVWRNPSQFRPDRFLNDGGAKFDYMGNNYHYLPFGSGRRVCPGVPLAEKMVMYLLATMLHSFDWELPEGEKVDLSEKFGIVMKKSTPLLAVPSPRLPGLSLYE</sequence>
<protein>
    <submittedName>
        <fullName evidence="5">Cytochrome p450 93a3</fullName>
    </submittedName>
</protein>
<dbReference type="AlphaFoldDB" id="A0A830BIC5"/>
<dbReference type="PANTHER" id="PTHR47951">
    <property type="entry name" value="OS08G0547900 PROTEIN"/>
    <property type="match status" value="1"/>
</dbReference>
<dbReference type="Gene3D" id="1.10.630.10">
    <property type="entry name" value="Cytochrome P450"/>
    <property type="match status" value="1"/>
</dbReference>
<dbReference type="PROSITE" id="PS00086">
    <property type="entry name" value="CYTOCHROME_P450"/>
    <property type="match status" value="1"/>
</dbReference>
<dbReference type="InterPro" id="IPR017972">
    <property type="entry name" value="Cyt_P450_CS"/>
</dbReference>
<name>A0A830BIC5_9LAMI</name>
<keyword evidence="2 4" id="KW-0560">Oxidoreductase</keyword>
<dbReference type="InterPro" id="IPR036396">
    <property type="entry name" value="Cyt_P450_sf"/>
</dbReference>
<gene>
    <name evidence="5" type="ORF">PHJA_000323400</name>
</gene>
<comment type="subcellular location">
    <subcellularLocation>
        <location evidence="1">Membrane</location>
        <topology evidence="1">Single-pass membrane protein</topology>
    </subcellularLocation>
</comment>
<evidence type="ECO:0000313" key="5">
    <source>
        <dbReference type="EMBL" id="GFP81801.1"/>
    </source>
</evidence>